<dbReference type="InterPro" id="IPR015406">
    <property type="entry name" value="GpJ_CSF"/>
</dbReference>
<evidence type="ECO:0000313" key="3">
    <source>
        <dbReference type="Proteomes" id="UP000279457"/>
    </source>
</evidence>
<evidence type="ECO:0000259" key="1">
    <source>
        <dbReference type="Pfam" id="PF09327"/>
    </source>
</evidence>
<comment type="caution">
    <text evidence="2">The sequence shown here is derived from an EMBL/GenBank/DDBJ whole genome shotgun (WGS) entry which is preliminary data.</text>
</comment>
<evidence type="ECO:0000313" key="2">
    <source>
        <dbReference type="EMBL" id="RQM37647.1"/>
    </source>
</evidence>
<dbReference type="InterPro" id="IPR053171">
    <property type="entry name" value="Viral_Tip_Attach_Protein"/>
</dbReference>
<keyword evidence="3" id="KW-1185">Reference proteome</keyword>
<reference evidence="2 3" key="1">
    <citation type="submission" date="2018-10" db="EMBL/GenBank/DDBJ databases">
        <title>Draft genome sequence for the type isolate of Erwinia psidii, agent causal of bacterial blight in guava (Psidium guajava) and wilt and die-back of Eucalyptus spp.</title>
        <authorList>
            <person name="Hermenegildo P.S."/>
            <person name="Santos S.A."/>
            <person name="Guimaraes L.M.S."/>
            <person name="Vidigal P.M.P."/>
            <person name="Pereira I.C."/>
            <person name="Badel J.L."/>
            <person name="Alfenas-Zerbini P."/>
            <person name="Ferreira M.A.S.V."/>
            <person name="Alfenas A.C."/>
        </authorList>
    </citation>
    <scope>NUCLEOTIDE SEQUENCE [LARGE SCALE GENOMIC DNA]</scope>
    <source>
        <strain evidence="2 3">IBSBF 435</strain>
    </source>
</reference>
<proteinExistence type="predicted"/>
<dbReference type="PANTHER" id="PTHR36251:SF2">
    <property type="entry name" value="GIFSY-2 PROPHAGE HOST SPECIFICITY PROTEIN J, PHAGE LAMBDA"/>
    <property type="match status" value="1"/>
</dbReference>
<dbReference type="PANTHER" id="PTHR36251">
    <property type="entry name" value="FELS-1 PROPHAGE HOST SPECIFICITY PROTEIN-RELATED"/>
    <property type="match status" value="1"/>
</dbReference>
<organism evidence="2 3">
    <name type="scientific">Erwinia psidii</name>
    <dbReference type="NCBI Taxonomy" id="69224"/>
    <lineage>
        <taxon>Bacteria</taxon>
        <taxon>Pseudomonadati</taxon>
        <taxon>Pseudomonadota</taxon>
        <taxon>Gammaproteobacteria</taxon>
        <taxon>Enterobacterales</taxon>
        <taxon>Erwiniaceae</taxon>
        <taxon>Erwinia</taxon>
    </lineage>
</organism>
<gene>
    <name evidence="2" type="ORF">EB241_14055</name>
</gene>
<feature type="domain" description="Tip attachment protein J central straight fiber" evidence="1">
    <location>
        <begin position="1"/>
        <end position="85"/>
    </location>
</feature>
<dbReference type="AlphaFoldDB" id="A0A3N6RYX9"/>
<sequence>MNANQFVIVSGTGGNIYSPFVVKDGQTFINQTFIGDGWITNAMIGSYIQSNNYVAGSVGWRWDKAGNFENNGSDSTGRMTMTNTTISVYDANGVLRVRMGKLS</sequence>
<protein>
    <submittedName>
        <fullName evidence="2">DUF1983 domain-containing protein</fullName>
    </submittedName>
</protein>
<dbReference type="EMBL" id="RHHM01000010">
    <property type="protein sequence ID" value="RQM37647.1"/>
    <property type="molecule type" value="Genomic_DNA"/>
</dbReference>
<dbReference type="Proteomes" id="UP000279457">
    <property type="component" value="Unassembled WGS sequence"/>
</dbReference>
<accession>A0A3N6RYX9</accession>
<dbReference type="OrthoDB" id="109844at2"/>
<dbReference type="Pfam" id="PF09327">
    <property type="entry name" value="Phage_Tail_Tip"/>
    <property type="match status" value="1"/>
</dbReference>
<name>A0A3N6RYX9_9GAMM</name>